<dbReference type="RefSeq" id="WP_190192424.1">
    <property type="nucleotide sequence ID" value="NZ_BMVU01000026.1"/>
</dbReference>
<proteinExistence type="predicted"/>
<name>A0A918NR07_9ACTN</name>
<keyword evidence="2" id="KW-1185">Reference proteome</keyword>
<comment type="caution">
    <text evidence="1">The sequence shown here is derived from an EMBL/GenBank/DDBJ whole genome shotgun (WGS) entry which is preliminary data.</text>
</comment>
<protein>
    <recommendedName>
        <fullName evidence="3">Kanamycin biosynthetic protein</fullName>
    </recommendedName>
</protein>
<sequence>MFDALRNLKEKAEDLAEAHGDKISAGLEKAGDFLDDRTGGKHSDRIGTAVDKVQDYVGKLGEKKD</sequence>
<dbReference type="Pfam" id="PF14013">
    <property type="entry name" value="MT0933_antitox"/>
    <property type="match status" value="1"/>
</dbReference>
<dbReference type="EMBL" id="BMVU01000026">
    <property type="protein sequence ID" value="GGX88939.1"/>
    <property type="molecule type" value="Genomic_DNA"/>
</dbReference>
<reference evidence="1" key="1">
    <citation type="journal article" date="2014" name="Int. J. Syst. Evol. Microbiol.">
        <title>Complete genome sequence of Corynebacterium casei LMG S-19264T (=DSM 44701T), isolated from a smear-ripened cheese.</title>
        <authorList>
            <consortium name="US DOE Joint Genome Institute (JGI-PGF)"/>
            <person name="Walter F."/>
            <person name="Albersmeier A."/>
            <person name="Kalinowski J."/>
            <person name="Ruckert C."/>
        </authorList>
    </citation>
    <scope>NUCLEOTIDE SEQUENCE</scope>
    <source>
        <strain evidence="1">JCM 4790</strain>
    </source>
</reference>
<accession>A0A918NR07</accession>
<organism evidence="1 2">
    <name type="scientific">Streptomyces minutiscleroticus</name>
    <dbReference type="NCBI Taxonomy" id="68238"/>
    <lineage>
        <taxon>Bacteria</taxon>
        <taxon>Bacillati</taxon>
        <taxon>Actinomycetota</taxon>
        <taxon>Actinomycetes</taxon>
        <taxon>Kitasatosporales</taxon>
        <taxon>Streptomycetaceae</taxon>
        <taxon>Streptomyces</taxon>
    </lineage>
</organism>
<evidence type="ECO:0000313" key="1">
    <source>
        <dbReference type="EMBL" id="GGX88939.1"/>
    </source>
</evidence>
<dbReference type="AlphaFoldDB" id="A0A918NR07"/>
<reference evidence="1" key="2">
    <citation type="submission" date="2020-09" db="EMBL/GenBank/DDBJ databases">
        <authorList>
            <person name="Sun Q."/>
            <person name="Ohkuma M."/>
        </authorList>
    </citation>
    <scope>NUCLEOTIDE SEQUENCE</scope>
    <source>
        <strain evidence="1">JCM 4790</strain>
    </source>
</reference>
<gene>
    <name evidence="1" type="ORF">GCM10010358_48720</name>
</gene>
<dbReference type="Proteomes" id="UP000619244">
    <property type="component" value="Unassembled WGS sequence"/>
</dbReference>
<evidence type="ECO:0000313" key="2">
    <source>
        <dbReference type="Proteomes" id="UP000619244"/>
    </source>
</evidence>
<dbReference type="InterPro" id="IPR028037">
    <property type="entry name" value="Antitoxin_Rv0909/MT0933"/>
</dbReference>
<evidence type="ECO:0008006" key="3">
    <source>
        <dbReference type="Google" id="ProtNLM"/>
    </source>
</evidence>